<keyword evidence="13 16" id="KW-0862">Zinc</keyword>
<dbReference type="eggNOG" id="KOG0803">
    <property type="taxonomic scope" value="Eukaryota"/>
</dbReference>
<dbReference type="GO" id="GO:0072344">
    <property type="term" value="P:rescue of stalled ribosome"/>
    <property type="evidence" value="ECO:0007669"/>
    <property type="project" value="UniProtKB-UniRule"/>
</dbReference>
<dbReference type="Pfam" id="PF13639">
    <property type="entry name" value="zf-RING_2"/>
    <property type="match status" value="1"/>
</dbReference>
<dbReference type="InterPro" id="IPR013083">
    <property type="entry name" value="Znf_RING/FYVE/PHD"/>
</dbReference>
<dbReference type="HOGENOM" id="CLU_000471_0_0_1"/>
<keyword evidence="12 16" id="KW-0833">Ubl conjugation pathway</keyword>
<comment type="catalytic activity">
    <reaction evidence="1 16">
        <text>S-ubiquitinyl-[E2 ubiquitin-conjugating enzyme]-L-cysteine + [acceptor protein]-L-lysine = [E2 ubiquitin-conjugating enzyme]-L-cysteine + N(6)-ubiquitinyl-[acceptor protein]-L-lysine.</text>
        <dbReference type="EC" id="2.3.2.27"/>
    </reaction>
</comment>
<keyword evidence="9 16" id="KW-0479">Metal-binding</keyword>
<dbReference type="SUPFAM" id="SSF57850">
    <property type="entry name" value="RING/U-box"/>
    <property type="match status" value="1"/>
</dbReference>
<dbReference type="Proteomes" id="UP000000599">
    <property type="component" value="Chromosome E"/>
</dbReference>
<dbReference type="InterPro" id="IPR039795">
    <property type="entry name" value="LTN1/Rkr1"/>
</dbReference>
<dbReference type="VEuPathDB" id="FungiDB:DEHA2E18480g"/>
<dbReference type="InterPro" id="IPR054476">
    <property type="entry name" value="Ltn1_N"/>
</dbReference>
<dbReference type="GO" id="GO:0008270">
    <property type="term" value="F:zinc ion binding"/>
    <property type="evidence" value="ECO:0007669"/>
    <property type="project" value="UniProtKB-KW"/>
</dbReference>
<dbReference type="Pfam" id="PF23009">
    <property type="entry name" value="UBC_like"/>
    <property type="match status" value="1"/>
</dbReference>
<dbReference type="InterPro" id="IPR011016">
    <property type="entry name" value="Znf_RING-CH"/>
</dbReference>
<dbReference type="PANTHER" id="PTHR12389:SF0">
    <property type="entry name" value="E3 UBIQUITIN-PROTEIN LIGASE LISTERIN"/>
    <property type="match status" value="1"/>
</dbReference>
<evidence type="ECO:0000256" key="9">
    <source>
        <dbReference type="ARBA" id="ARBA00022723"/>
    </source>
</evidence>
<organism evidence="18 19">
    <name type="scientific">Debaryomyces hansenii (strain ATCC 36239 / CBS 767 / BCRC 21394 / JCM 1990 / NBRC 0083 / IGC 2968)</name>
    <name type="common">Yeast</name>
    <name type="synonym">Torulaspora hansenii</name>
    <dbReference type="NCBI Taxonomy" id="284592"/>
    <lineage>
        <taxon>Eukaryota</taxon>
        <taxon>Fungi</taxon>
        <taxon>Dikarya</taxon>
        <taxon>Ascomycota</taxon>
        <taxon>Saccharomycotina</taxon>
        <taxon>Pichiomycetes</taxon>
        <taxon>Debaryomycetaceae</taxon>
        <taxon>Debaryomyces</taxon>
    </lineage>
</organism>
<dbReference type="InterPro" id="IPR039804">
    <property type="entry name" value="RING-CH-C4HC3_LTN1"/>
</dbReference>
<dbReference type="SMART" id="SM00744">
    <property type="entry name" value="RINGv"/>
    <property type="match status" value="1"/>
</dbReference>
<evidence type="ECO:0000256" key="5">
    <source>
        <dbReference type="ARBA" id="ARBA00012483"/>
    </source>
</evidence>
<dbReference type="PANTHER" id="PTHR12389">
    <property type="entry name" value="ZINC FINGER PROTEIN 294"/>
    <property type="match status" value="1"/>
</dbReference>
<dbReference type="GO" id="GO:0043023">
    <property type="term" value="F:ribosomal large subunit binding"/>
    <property type="evidence" value="ECO:0007669"/>
    <property type="project" value="TreeGrafter"/>
</dbReference>
<keyword evidence="11 15" id="KW-0863">Zinc-finger</keyword>
<comment type="function">
    <text evidence="16">E3 ubiquitin-protein ligase. Component of the ribosome quality control complex (RQC), a ribosome-associated complex that mediates ubiquitination and extraction of incompletely synthesized nascent chains for proteasomal degradation.</text>
</comment>
<dbReference type="GO" id="GO:0061630">
    <property type="term" value="F:ubiquitin protein ligase activity"/>
    <property type="evidence" value="ECO:0007669"/>
    <property type="project" value="UniProtKB-UniRule"/>
</dbReference>
<dbReference type="GO" id="GO:1990112">
    <property type="term" value="C:RQC complex"/>
    <property type="evidence" value="ECO:0007669"/>
    <property type="project" value="UniProtKB-UniRule"/>
</dbReference>
<accession>Q6BNW5</accession>
<evidence type="ECO:0000259" key="17">
    <source>
        <dbReference type="PROSITE" id="PS50089"/>
    </source>
</evidence>
<dbReference type="SMART" id="SM01197">
    <property type="entry name" value="FANCL_C"/>
    <property type="match status" value="1"/>
</dbReference>
<dbReference type="GO" id="GO:1990116">
    <property type="term" value="P:ribosome-associated ubiquitin-dependent protein catabolic process"/>
    <property type="evidence" value="ECO:0007669"/>
    <property type="project" value="UniProtKB-UniRule"/>
</dbReference>
<evidence type="ECO:0000256" key="7">
    <source>
        <dbReference type="ARBA" id="ARBA00022490"/>
    </source>
</evidence>
<comment type="subcellular location">
    <subcellularLocation>
        <location evidence="2">Cytoplasm</location>
        <location evidence="2">Cytosol</location>
    </subcellularLocation>
</comment>
<evidence type="ECO:0000256" key="16">
    <source>
        <dbReference type="RuleBase" id="RU367090"/>
    </source>
</evidence>
<evidence type="ECO:0000256" key="14">
    <source>
        <dbReference type="ARBA" id="ARBA00055150"/>
    </source>
</evidence>
<evidence type="ECO:0000256" key="13">
    <source>
        <dbReference type="ARBA" id="ARBA00022833"/>
    </source>
</evidence>
<dbReference type="GeneID" id="2902051"/>
<evidence type="ECO:0000256" key="8">
    <source>
        <dbReference type="ARBA" id="ARBA00022679"/>
    </source>
</evidence>
<dbReference type="UniPathway" id="UPA00143"/>
<dbReference type="EC" id="2.3.2.27" evidence="5 16"/>
<keyword evidence="7" id="KW-0963">Cytoplasm</keyword>
<keyword evidence="8 16" id="KW-0808">Transferase</keyword>
<dbReference type="FunFam" id="3.30.40.10:FF:000038">
    <property type="entry name" value="E3 ubiquitin-protein ligase listerin"/>
    <property type="match status" value="1"/>
</dbReference>
<dbReference type="GO" id="GO:0016567">
    <property type="term" value="P:protein ubiquitination"/>
    <property type="evidence" value="ECO:0007669"/>
    <property type="project" value="UniProtKB-UniPathway"/>
</dbReference>
<evidence type="ECO:0000256" key="6">
    <source>
        <dbReference type="ARBA" id="ARBA00017157"/>
    </source>
</evidence>
<evidence type="ECO:0000256" key="15">
    <source>
        <dbReference type="PROSITE-ProRule" id="PRU00175"/>
    </source>
</evidence>
<dbReference type="Pfam" id="PF22999">
    <property type="entry name" value="LTN1_E3_ligase_6th"/>
    <property type="match status" value="1"/>
</dbReference>
<dbReference type="InterPro" id="IPR001841">
    <property type="entry name" value="Znf_RING"/>
</dbReference>
<comment type="function">
    <text evidence="14">E3 ubiquitin-protein ligase component of the ribosome quality control complex (RQC), a ribosome-associated complex that mediates ubiquitination and extraction of incompletely synthesized nascent chains for proteasomal degradation. Mediates ubiquitination of proteins derived from mRNAs lacking stop codons (non-stop proteins) and other translation arrest products induced by poly-lysine sequences and tandem rare codons. Ubiquitination leads to CDC48 recruitment for extraction and degradation of the incomplete translation product. May indirectly play a role in chromatin function and transcription.</text>
</comment>
<evidence type="ECO:0000256" key="2">
    <source>
        <dbReference type="ARBA" id="ARBA00004514"/>
    </source>
</evidence>
<dbReference type="GO" id="GO:0005829">
    <property type="term" value="C:cytosol"/>
    <property type="evidence" value="ECO:0007669"/>
    <property type="project" value="UniProtKB-SubCell"/>
</dbReference>
<comment type="similarity">
    <text evidence="4 16">Belongs to the LTN1 family.</text>
</comment>
<evidence type="ECO:0000256" key="10">
    <source>
        <dbReference type="ARBA" id="ARBA00022737"/>
    </source>
</evidence>
<evidence type="ECO:0000313" key="19">
    <source>
        <dbReference type="Proteomes" id="UP000000599"/>
    </source>
</evidence>
<dbReference type="FunCoup" id="Q6BNW5">
    <property type="interactions" value="620"/>
</dbReference>
<evidence type="ECO:0000256" key="4">
    <source>
        <dbReference type="ARBA" id="ARBA00007997"/>
    </source>
</evidence>
<dbReference type="Pfam" id="PF22958">
    <property type="entry name" value="Ltn1_1st"/>
    <property type="match status" value="1"/>
</dbReference>
<dbReference type="OrthoDB" id="6108at2759"/>
<evidence type="ECO:0000256" key="12">
    <source>
        <dbReference type="ARBA" id="ARBA00022786"/>
    </source>
</evidence>
<gene>
    <name evidence="18" type="ordered locus">DEHA2E18480g</name>
</gene>
<dbReference type="InParanoid" id="Q6BNW5"/>
<dbReference type="Gene3D" id="3.30.40.10">
    <property type="entry name" value="Zinc/RING finger domain, C3HC4 (zinc finger)"/>
    <property type="match status" value="1"/>
</dbReference>
<dbReference type="InterPro" id="IPR054478">
    <property type="entry name" value="LTN1_UBC"/>
</dbReference>
<comment type="pathway">
    <text evidence="3 16">Protein modification; protein ubiquitination.</text>
</comment>
<evidence type="ECO:0000256" key="1">
    <source>
        <dbReference type="ARBA" id="ARBA00000900"/>
    </source>
</evidence>
<keyword evidence="10" id="KW-0677">Repeat</keyword>
<reference evidence="18 19" key="1">
    <citation type="journal article" date="2004" name="Nature">
        <title>Genome evolution in yeasts.</title>
        <authorList>
            <consortium name="Genolevures"/>
            <person name="Dujon B."/>
            <person name="Sherman D."/>
            <person name="Fischer G."/>
            <person name="Durrens P."/>
            <person name="Casaregola S."/>
            <person name="Lafontaine I."/>
            <person name="de Montigny J."/>
            <person name="Marck C."/>
            <person name="Neuveglise C."/>
            <person name="Talla E."/>
            <person name="Goffard N."/>
            <person name="Frangeul L."/>
            <person name="Aigle M."/>
            <person name="Anthouard V."/>
            <person name="Babour A."/>
            <person name="Barbe V."/>
            <person name="Barnay S."/>
            <person name="Blanchin S."/>
            <person name="Beckerich J.M."/>
            <person name="Beyne E."/>
            <person name="Bleykasten C."/>
            <person name="Boisrame A."/>
            <person name="Boyer J."/>
            <person name="Cattolico L."/>
            <person name="Confanioleri F."/>
            <person name="de Daruvar A."/>
            <person name="Despons L."/>
            <person name="Fabre E."/>
            <person name="Fairhead C."/>
            <person name="Ferry-Dumazet H."/>
            <person name="Groppi A."/>
            <person name="Hantraye F."/>
            <person name="Hennequin C."/>
            <person name="Jauniaux N."/>
            <person name="Joyet P."/>
            <person name="Kachouri R."/>
            <person name="Kerrest A."/>
            <person name="Koszul R."/>
            <person name="Lemaire M."/>
            <person name="Lesur I."/>
            <person name="Ma L."/>
            <person name="Muller H."/>
            <person name="Nicaud J.M."/>
            <person name="Nikolski M."/>
            <person name="Oztas S."/>
            <person name="Ozier-Kalogeropoulos O."/>
            <person name="Pellenz S."/>
            <person name="Potier S."/>
            <person name="Richard G.F."/>
            <person name="Straub M.L."/>
            <person name="Suleau A."/>
            <person name="Swennene D."/>
            <person name="Tekaia F."/>
            <person name="Wesolowski-Louvel M."/>
            <person name="Westhof E."/>
            <person name="Wirth B."/>
            <person name="Zeniou-Meyer M."/>
            <person name="Zivanovic I."/>
            <person name="Bolotin-Fukuhara M."/>
            <person name="Thierry A."/>
            <person name="Bouchier C."/>
            <person name="Caudron B."/>
            <person name="Scarpelli C."/>
            <person name="Gaillardin C."/>
            <person name="Weissenbach J."/>
            <person name="Wincker P."/>
            <person name="Souciet J.L."/>
        </authorList>
    </citation>
    <scope>NUCLEOTIDE SEQUENCE [LARGE SCALE GENOMIC DNA]</scope>
    <source>
        <strain evidence="19">ATCC 36239 / CBS 767 / BCRC 21394 / JCM 1990 / NBRC 0083 / IGC 2968</strain>
    </source>
</reference>
<sequence length="1676" mass="191519">MFSVENSLNDGTSGGDLGYNGFPVSLNYFTALPDPTILHNPNITIIFKSLLKKDSITKEKSLNDFIQVLDDYDNESVVVDELLILSWIQLYAKLAIDNSRSVRILSHQTQSKLLGIVGGKAFSKYLVSSIPIWLQGLYDNDKLVSSSTYKTLLHSFQDNKERVDSKIWVTFYEPIINYIVTVVNLENHKSLSDQRYTKETDLFAKYERVLNGSVMMLNKVITLINDEEIKVNKGDKELEQIEELLNSDILWDYLGTSISTDTLNLPLFKSLLILIRYIFGIVSKDGINEPNVIIKNLNNAKALYKLVSRKFIKHIKLKPSKKGSNNDILYSNIILQFWDSMISLTGFSLLSPQQRKTLKIKKNFWELGGNKSRSRLLDYLKLGSCSSNPIYYVVIGQFFQTLSSVSGIDNSEEFIHLNSLDDARLIINDILCSQLKTLTNFEYKERCFSCILRVYEIFKQNISETDSNEVLSILRIVLYQVLDIGSYRGARNETVNKFQGLFTFFGDFLNKNFSVDSIELLLRDINSQVSVLVTSEDHQELLLDNFEFKSPTVDIITNYFNILIYLAKFNDSANNLMDVLIGDICKSVEEETIMSEPNIAFHIIVLFIKSCRDKPDRIGSNVKSLITNIPSFIEPQFVETPLKVLSAFLDSGCNTKDGIDLKELISDYFIKTSVSDESKIPLLLTAVCKSKDFDQFNVKADFADIYQYLLELSRKDNISEGEAAIVFGYSNDQVIFKNLINTSNTNDEQGLKFIDYFLKYSTADNLNQENEKLDFYGNLFLICWKNIDKPIYQDFLTVFAKKVSSTLFIETVYQFTSQSSVETDFSSAAKYLLNLSESPKNVFKLLPLKNYFKVVADAVEYINIDLLAITNPLEQNIFLAKGNSKDDLHLDSSLITIGKFLVEFSDYLDSNESNEMAIDILVTSGIIAEYIHDYFFLQNDDNRLIVLDDQISSIRTDLLAIFKNNIKGISLSSLVPIINDDQSKNYDNDLCLATFNRLNKETSKGSGLTNFSIYSARLMKIYLDKLVELETFQSFEADIIINFNRLLSSPLKLSVVLLSFSKFFFKSNKFDRIRNYLAAEILGVKSDTQILDDGLKWLTLVINFFNADLNELERCEVIPSHRLALILNQLSKWLESDISYNESFITVRCQIARFLNGLLHGNNENLPDRFWGLAIHLCLDNLGIAQTEPKHLELQYFTLKLFISLNKAQKYHNDDWNENKDSLHEEILDLIANHSNHLSDLNFNNQPVHLCHELLKRICKDYKFSNGLLNDKLTDLYALLSNSRFIGLQRMGASLLHEVILTNQQDFVVEYQLQKSNLGGSDNLEDGTDQFKAEIPKGLIESIQSIDDVFSDSFEFDTSYRVSRALWSWYLIFDHFKDITYSIRSEYVSQLKTGGYIDKLLSLIFEVVDVANTNGILKKLHTSEDSNSKIKPNDNLIQSYDLSSGIVGEAFKFEMKFLLLHLYYLSFQYLGSYVQAWFNGIRDRQLKQKIEKFSIKYVSPLIVHKILEDVSKSKDKLTNKDENMSIKVSTAANEIKSVYLIDEQTMEMVIKIPDSYPLSNVSVEGPLRIGVKENQWKAWLLASQRIISLTNGSIIESIELFNRNVNLHFSGFEDCAICYSILHQDHSLPSKTCPTCSNKFHAACLYKWFKSSGASTCPLCRSAFNFRTPKSVGLNA</sequence>
<evidence type="ECO:0000313" key="18">
    <source>
        <dbReference type="EMBL" id="CAG88372.2"/>
    </source>
</evidence>
<evidence type="ECO:0000256" key="11">
    <source>
        <dbReference type="ARBA" id="ARBA00022771"/>
    </source>
</evidence>
<dbReference type="RefSeq" id="XP_460105.2">
    <property type="nucleotide sequence ID" value="XM_460105.1"/>
</dbReference>
<name>Q6BNW5_DEBHA</name>
<feature type="domain" description="RING-type" evidence="17">
    <location>
        <begin position="1615"/>
        <end position="1661"/>
    </location>
</feature>
<dbReference type="EMBL" id="CR382137">
    <property type="protein sequence ID" value="CAG88372.2"/>
    <property type="molecule type" value="Genomic_DNA"/>
</dbReference>
<dbReference type="STRING" id="284592.Q6BNW5"/>
<dbReference type="PROSITE" id="PS50089">
    <property type="entry name" value="ZF_RING_2"/>
    <property type="match status" value="1"/>
</dbReference>
<keyword evidence="19" id="KW-1185">Reference proteome</keyword>
<evidence type="ECO:0000256" key="3">
    <source>
        <dbReference type="ARBA" id="ARBA00004906"/>
    </source>
</evidence>
<dbReference type="KEGG" id="dha:DEHA2E18480g"/>
<comment type="subunit">
    <text evidence="16">Component of the ribosome quality control complex (RQC).</text>
</comment>
<proteinExistence type="inferred from homology"/>
<dbReference type="OMA" id="NRFHGAC"/>
<dbReference type="CDD" id="cd16491">
    <property type="entry name" value="RING-CH-C4HC3_LTN1"/>
    <property type="match status" value="1"/>
</dbReference>
<dbReference type="InterPro" id="IPR054477">
    <property type="entry name" value="LTN1_E3_ligase_6th"/>
</dbReference>
<protein>
    <recommendedName>
        <fullName evidence="6 16">E3 ubiquitin-protein ligase listerin</fullName>
        <ecNumber evidence="5 16">2.3.2.27</ecNumber>
    </recommendedName>
    <alternativeName>
        <fullName evidence="16">RING-type E3 ubiquitin transferase listerin</fullName>
    </alternativeName>
</protein>